<organism evidence="6 7">
    <name type="scientific">Pichia kluyveri</name>
    <name type="common">Yeast</name>
    <dbReference type="NCBI Taxonomy" id="36015"/>
    <lineage>
        <taxon>Eukaryota</taxon>
        <taxon>Fungi</taxon>
        <taxon>Dikarya</taxon>
        <taxon>Ascomycota</taxon>
        <taxon>Saccharomycotina</taxon>
        <taxon>Pichiomycetes</taxon>
        <taxon>Pichiales</taxon>
        <taxon>Pichiaceae</taxon>
        <taxon>Pichia</taxon>
    </lineage>
</organism>
<protein>
    <recommendedName>
        <fullName evidence="5">BZIP domain-containing protein</fullName>
    </recommendedName>
</protein>
<dbReference type="GO" id="GO:0000976">
    <property type="term" value="F:transcription cis-regulatory region binding"/>
    <property type="evidence" value="ECO:0007669"/>
    <property type="project" value="InterPro"/>
</dbReference>
<gene>
    <name evidence="6" type="ORF">DAPK24_050130</name>
</gene>
<feature type="region of interest" description="Disordered" evidence="4">
    <location>
        <begin position="309"/>
        <end position="329"/>
    </location>
</feature>
<evidence type="ECO:0000256" key="1">
    <source>
        <dbReference type="ARBA" id="ARBA00004123"/>
    </source>
</evidence>
<dbReference type="Pfam" id="PF10297">
    <property type="entry name" value="Hap4_Hap_bind"/>
    <property type="match status" value="1"/>
</dbReference>
<proteinExistence type="predicted"/>
<comment type="caution">
    <text evidence="6">The sequence shown here is derived from an EMBL/GenBank/DDBJ whole genome shotgun (WGS) entry which is preliminary data.</text>
</comment>
<keyword evidence="2" id="KW-0539">Nucleus</keyword>
<dbReference type="GO" id="GO:0090575">
    <property type="term" value="C:RNA polymerase II transcription regulator complex"/>
    <property type="evidence" value="ECO:0007669"/>
    <property type="project" value="TreeGrafter"/>
</dbReference>
<dbReference type="Proteomes" id="UP001378960">
    <property type="component" value="Unassembled WGS sequence"/>
</dbReference>
<dbReference type="PANTHER" id="PTHR40621">
    <property type="entry name" value="TRANSCRIPTION FACTOR KAPC-RELATED"/>
    <property type="match status" value="1"/>
</dbReference>
<dbReference type="AlphaFoldDB" id="A0AAV5RA72"/>
<evidence type="ECO:0000259" key="5">
    <source>
        <dbReference type="PROSITE" id="PS00036"/>
    </source>
</evidence>
<feature type="region of interest" description="Disordered" evidence="4">
    <location>
        <begin position="43"/>
        <end position="64"/>
    </location>
</feature>
<evidence type="ECO:0000313" key="6">
    <source>
        <dbReference type="EMBL" id="GMM48415.1"/>
    </source>
</evidence>
<feature type="coiled-coil region" evidence="3">
    <location>
        <begin position="73"/>
        <end position="139"/>
    </location>
</feature>
<name>A0AAV5RA72_PICKL</name>
<evidence type="ECO:0000256" key="4">
    <source>
        <dbReference type="SAM" id="MobiDB-lite"/>
    </source>
</evidence>
<dbReference type="SMART" id="SM00338">
    <property type="entry name" value="BRLZ"/>
    <property type="match status" value="1"/>
</dbReference>
<keyword evidence="7" id="KW-1185">Reference proteome</keyword>
<sequence length="490" mass="55742">MLSVAPKSNVLLNPRMKTITPIQSDINDKPIKKIVMSKEWVLPPRPKPGRKPCEDIPSSKRKAQNRAAQRAFRERRANRVSELEEKIMGIERERSINDGILKDKIKNLQRENEILMMENKRIKSENARLLTQMNNSKNNENDKKQNSITFDSLFNLVPQAAVPLRKRKSSEKSVSPTDEIDFTNSFTVKKQRKMPILNDVFKSNSNNNSNLSISSMNSFSKKNESMITLNSLSNLSHNNSSSSIDSANINNINNTNTTITNTTTINNNHNNNIPFESCGFCSDDTPCVCREIETEHQLLQQREIRKIQENKKADKEREQEENEKKQERKKSLMDLEIEKKEKELIMELTKNIKNEDLSQIIECNGDPGTCLQCKSDPLSTQFCKTIAEKSNNINKGTIKDISTIQLPSIDKNSILNRNSLPSLTSLKLDEPGKTFIPCADAYKTISNHLSIRNVGINNITNNLQTRGMFVEVGSVVSCLRELDRNFTNSK</sequence>
<accession>A0AAV5RA72</accession>
<dbReference type="InterPro" id="IPR004827">
    <property type="entry name" value="bZIP"/>
</dbReference>
<keyword evidence="3" id="KW-0175">Coiled coil</keyword>
<dbReference type="SUPFAM" id="SSF57959">
    <property type="entry name" value="Leucine zipper domain"/>
    <property type="match status" value="1"/>
</dbReference>
<reference evidence="6 7" key="1">
    <citation type="journal article" date="2023" name="Elife">
        <title>Identification of key yeast species and microbe-microbe interactions impacting larval growth of Drosophila in the wild.</title>
        <authorList>
            <person name="Mure A."/>
            <person name="Sugiura Y."/>
            <person name="Maeda R."/>
            <person name="Honda K."/>
            <person name="Sakurai N."/>
            <person name="Takahashi Y."/>
            <person name="Watada M."/>
            <person name="Katoh T."/>
            <person name="Gotoh A."/>
            <person name="Gotoh Y."/>
            <person name="Taniguchi I."/>
            <person name="Nakamura K."/>
            <person name="Hayashi T."/>
            <person name="Katayama T."/>
            <person name="Uemura T."/>
            <person name="Hattori Y."/>
        </authorList>
    </citation>
    <scope>NUCLEOTIDE SEQUENCE [LARGE SCALE GENOMIC DNA]</scope>
    <source>
        <strain evidence="6 7">PK-24</strain>
    </source>
</reference>
<evidence type="ECO:0000256" key="2">
    <source>
        <dbReference type="ARBA" id="ARBA00023242"/>
    </source>
</evidence>
<evidence type="ECO:0000256" key="3">
    <source>
        <dbReference type="SAM" id="Coils"/>
    </source>
</evidence>
<feature type="domain" description="BZIP" evidence="5">
    <location>
        <begin position="60"/>
        <end position="75"/>
    </location>
</feature>
<evidence type="ECO:0000313" key="7">
    <source>
        <dbReference type="Proteomes" id="UP001378960"/>
    </source>
</evidence>
<dbReference type="Gene3D" id="1.20.5.170">
    <property type="match status" value="1"/>
</dbReference>
<dbReference type="PROSITE" id="PS00036">
    <property type="entry name" value="BZIP_BASIC"/>
    <property type="match status" value="1"/>
</dbReference>
<dbReference type="InterPro" id="IPR018287">
    <property type="entry name" value="Hap4_TF_heteromerisation"/>
</dbReference>
<dbReference type="InterPro" id="IPR046347">
    <property type="entry name" value="bZIP_sf"/>
</dbReference>
<dbReference type="EMBL" id="BTGB01000009">
    <property type="protein sequence ID" value="GMM48415.1"/>
    <property type="molecule type" value="Genomic_DNA"/>
</dbReference>
<dbReference type="PANTHER" id="PTHR40621:SF7">
    <property type="entry name" value="BZIP DOMAIN-CONTAINING PROTEIN"/>
    <property type="match status" value="1"/>
</dbReference>
<dbReference type="GO" id="GO:0001228">
    <property type="term" value="F:DNA-binding transcription activator activity, RNA polymerase II-specific"/>
    <property type="evidence" value="ECO:0007669"/>
    <property type="project" value="TreeGrafter"/>
</dbReference>
<dbReference type="CDD" id="cd14688">
    <property type="entry name" value="bZIP_YAP"/>
    <property type="match status" value="1"/>
</dbReference>
<comment type="subcellular location">
    <subcellularLocation>
        <location evidence="1">Nucleus</location>
    </subcellularLocation>
</comment>
<dbReference type="InterPro" id="IPR050936">
    <property type="entry name" value="AP-1-like"/>
</dbReference>